<dbReference type="AlphaFoldDB" id="A0AAP8TTW5"/>
<dbReference type="RefSeq" id="WP_059106800.1">
    <property type="nucleotide sequence ID" value="NZ_AP024589.1"/>
</dbReference>
<reference evidence="3 4" key="1">
    <citation type="submission" date="2017-08" db="EMBL/GenBank/DDBJ databases">
        <title>Draft genome sequences of 64 type strains of genus Staph aureus.</title>
        <authorList>
            <person name="Cole K."/>
            <person name="Golubchik T."/>
            <person name="Russell J."/>
            <person name="Foster D."/>
            <person name="Llewelyn M."/>
            <person name="Wilson D."/>
            <person name="Crook D."/>
            <person name="Paul J."/>
        </authorList>
    </citation>
    <scope>NUCLEOTIDE SEQUENCE [LARGE SCALE GENOMIC DNA]</scope>
    <source>
        <strain evidence="3 4">NCTC 12101</strain>
    </source>
</reference>
<gene>
    <name evidence="3" type="ORF">CD158_02150</name>
    <name evidence="2" type="ORF">QYH67_02970</name>
</gene>
<feature type="domain" description="N-acetyltransferase" evidence="1">
    <location>
        <begin position="1"/>
        <end position="168"/>
    </location>
</feature>
<comment type="caution">
    <text evidence="3">The sequence shown here is derived from an EMBL/GenBank/DDBJ whole genome shotgun (WGS) entry which is preliminary data.</text>
</comment>
<dbReference type="InterPro" id="IPR000182">
    <property type="entry name" value="GNAT_dom"/>
</dbReference>
<dbReference type="InterPro" id="IPR016181">
    <property type="entry name" value="Acyl_CoA_acyltransferase"/>
</dbReference>
<dbReference type="GeneID" id="64982272"/>
<protein>
    <submittedName>
        <fullName evidence="2 3">N-acetyltransferase</fullName>
    </submittedName>
</protein>
<dbReference type="GO" id="GO:0016747">
    <property type="term" value="F:acyltransferase activity, transferring groups other than amino-acyl groups"/>
    <property type="evidence" value="ECO:0007669"/>
    <property type="project" value="InterPro"/>
</dbReference>
<dbReference type="Pfam" id="PF00583">
    <property type="entry name" value="Acetyltransf_1"/>
    <property type="match status" value="1"/>
</dbReference>
<evidence type="ECO:0000313" key="2">
    <source>
        <dbReference type="EMBL" id="MDN4532551.1"/>
    </source>
</evidence>
<dbReference type="Proteomes" id="UP000242470">
    <property type="component" value="Unassembled WGS sequence"/>
</dbReference>
<name>A0AAP8TTW5_9STAP</name>
<dbReference type="SUPFAM" id="SSF55729">
    <property type="entry name" value="Acyl-CoA N-acyltransferases (Nat)"/>
    <property type="match status" value="1"/>
</dbReference>
<sequence length="169" mass="19719">MIRKATFQDLDSVLDLVEEAKAKMRDNNNTQWDDHYPLDTHFKKDIETDTLFVIDDEGEIYGFIVIDQQQADWYDELEWPIDREGAFVIHRLASSSDYKGGATELFNFAIDHALEHQVHVILTDTFALNKPAQGLFEKFGFTKVGEAEIDYHPFDKGEHFYAYYKTIEE</sequence>
<dbReference type="EMBL" id="PPQW01000007">
    <property type="protein sequence ID" value="PNZ68974.1"/>
    <property type="molecule type" value="Genomic_DNA"/>
</dbReference>
<dbReference type="CDD" id="cd04301">
    <property type="entry name" value="NAT_SF"/>
    <property type="match status" value="1"/>
</dbReference>
<evidence type="ECO:0000313" key="4">
    <source>
        <dbReference type="Proteomes" id="UP000242470"/>
    </source>
</evidence>
<dbReference type="EMBL" id="JAUHQC010000006">
    <property type="protein sequence ID" value="MDN4532551.1"/>
    <property type="molecule type" value="Genomic_DNA"/>
</dbReference>
<organism evidence="3 4">
    <name type="scientific">Staphylococcus auricularis</name>
    <dbReference type="NCBI Taxonomy" id="29379"/>
    <lineage>
        <taxon>Bacteria</taxon>
        <taxon>Bacillati</taxon>
        <taxon>Bacillota</taxon>
        <taxon>Bacilli</taxon>
        <taxon>Bacillales</taxon>
        <taxon>Staphylococcaceae</taxon>
        <taxon>Staphylococcus</taxon>
    </lineage>
</organism>
<reference evidence="2" key="2">
    <citation type="submission" date="2023-07" db="EMBL/GenBank/DDBJ databases">
        <title>Evaluation of the beneficial properties of pineapple isolates.</title>
        <authorList>
            <person name="Adefiranye O."/>
        </authorList>
    </citation>
    <scope>NUCLEOTIDE SEQUENCE</scope>
    <source>
        <strain evidence="2">PAPLE_T1</strain>
    </source>
</reference>
<evidence type="ECO:0000259" key="1">
    <source>
        <dbReference type="PROSITE" id="PS51186"/>
    </source>
</evidence>
<proteinExistence type="predicted"/>
<evidence type="ECO:0000313" key="3">
    <source>
        <dbReference type="EMBL" id="PNZ68974.1"/>
    </source>
</evidence>
<accession>A0AAP8TTW5</accession>
<dbReference type="Gene3D" id="3.40.630.30">
    <property type="match status" value="1"/>
</dbReference>
<dbReference type="Proteomes" id="UP001171687">
    <property type="component" value="Unassembled WGS sequence"/>
</dbReference>
<dbReference type="PROSITE" id="PS51186">
    <property type="entry name" value="GNAT"/>
    <property type="match status" value="1"/>
</dbReference>